<proteinExistence type="predicted"/>
<keyword evidence="2" id="KW-0813">Transport</keyword>
<evidence type="ECO:0000256" key="4">
    <source>
        <dbReference type="ARBA" id="ARBA00022989"/>
    </source>
</evidence>
<dbReference type="Proteomes" id="UP001498398">
    <property type="component" value="Unassembled WGS sequence"/>
</dbReference>
<protein>
    <submittedName>
        <fullName evidence="7">Uncharacterized protein</fullName>
    </submittedName>
</protein>
<evidence type="ECO:0000256" key="6">
    <source>
        <dbReference type="SAM" id="Phobius"/>
    </source>
</evidence>
<name>A0ABR1IY64_9AGAR</name>
<evidence type="ECO:0000256" key="2">
    <source>
        <dbReference type="ARBA" id="ARBA00022448"/>
    </source>
</evidence>
<sequence length="143" mass="15775">MGGQAPGVARGSARVGVSYFALFLVMSGTHSMLPLIMSWTANNLSPTSKRGVGTAFVTSIADAITIAAPQVYFDPEDGFRKGFAIIAGCYFLLFLVAFSLQKRLKMLNGRNRKILGEMSEHDRKELDREDEVYDSDPRFVFVT</sequence>
<comment type="subcellular location">
    <subcellularLocation>
        <location evidence="1">Membrane</location>
        <topology evidence="1">Multi-pass membrane protein</topology>
    </subcellularLocation>
</comment>
<feature type="transmembrane region" description="Helical" evidence="6">
    <location>
        <begin position="20"/>
        <end position="40"/>
    </location>
</feature>
<evidence type="ECO:0000256" key="1">
    <source>
        <dbReference type="ARBA" id="ARBA00004141"/>
    </source>
</evidence>
<feature type="transmembrane region" description="Helical" evidence="6">
    <location>
        <begin position="79"/>
        <end position="100"/>
    </location>
</feature>
<gene>
    <name evidence="7" type="ORF">VKT23_016731</name>
</gene>
<keyword evidence="5 6" id="KW-0472">Membrane</keyword>
<evidence type="ECO:0000313" key="8">
    <source>
        <dbReference type="Proteomes" id="UP001498398"/>
    </source>
</evidence>
<dbReference type="PANTHER" id="PTHR43791">
    <property type="entry name" value="PERMEASE-RELATED"/>
    <property type="match status" value="1"/>
</dbReference>
<evidence type="ECO:0000256" key="3">
    <source>
        <dbReference type="ARBA" id="ARBA00022692"/>
    </source>
</evidence>
<keyword evidence="4 6" id="KW-1133">Transmembrane helix</keyword>
<feature type="transmembrane region" description="Helical" evidence="6">
    <location>
        <begin position="52"/>
        <end position="73"/>
    </location>
</feature>
<dbReference type="InterPro" id="IPR036259">
    <property type="entry name" value="MFS_trans_sf"/>
</dbReference>
<dbReference type="PANTHER" id="PTHR43791:SF36">
    <property type="entry name" value="TRANSPORTER, PUTATIVE (AFU_ORTHOLOGUE AFUA_6G08340)-RELATED"/>
    <property type="match status" value="1"/>
</dbReference>
<keyword evidence="3 6" id="KW-0812">Transmembrane</keyword>
<keyword evidence="8" id="KW-1185">Reference proteome</keyword>
<dbReference type="EMBL" id="JBANRG010000065">
    <property type="protein sequence ID" value="KAK7440954.1"/>
    <property type="molecule type" value="Genomic_DNA"/>
</dbReference>
<dbReference type="SUPFAM" id="SSF103473">
    <property type="entry name" value="MFS general substrate transporter"/>
    <property type="match status" value="1"/>
</dbReference>
<accession>A0ABR1IY64</accession>
<reference evidence="7 8" key="1">
    <citation type="submission" date="2024-01" db="EMBL/GenBank/DDBJ databases">
        <title>A draft genome for the cacao thread blight pathogen Marasmiellus scandens.</title>
        <authorList>
            <person name="Baruah I.K."/>
            <person name="Leung J."/>
            <person name="Bukari Y."/>
            <person name="Amoako-Attah I."/>
            <person name="Meinhardt L.W."/>
            <person name="Bailey B.A."/>
            <person name="Cohen S.P."/>
        </authorList>
    </citation>
    <scope>NUCLEOTIDE SEQUENCE [LARGE SCALE GENOMIC DNA]</scope>
    <source>
        <strain evidence="7 8">GH-19</strain>
    </source>
</reference>
<comment type="caution">
    <text evidence="7">The sequence shown here is derived from an EMBL/GenBank/DDBJ whole genome shotgun (WGS) entry which is preliminary data.</text>
</comment>
<organism evidence="7 8">
    <name type="scientific">Marasmiellus scandens</name>
    <dbReference type="NCBI Taxonomy" id="2682957"/>
    <lineage>
        <taxon>Eukaryota</taxon>
        <taxon>Fungi</taxon>
        <taxon>Dikarya</taxon>
        <taxon>Basidiomycota</taxon>
        <taxon>Agaricomycotina</taxon>
        <taxon>Agaricomycetes</taxon>
        <taxon>Agaricomycetidae</taxon>
        <taxon>Agaricales</taxon>
        <taxon>Marasmiineae</taxon>
        <taxon>Omphalotaceae</taxon>
        <taxon>Marasmiellus</taxon>
    </lineage>
</organism>
<evidence type="ECO:0000313" key="7">
    <source>
        <dbReference type="EMBL" id="KAK7440954.1"/>
    </source>
</evidence>
<evidence type="ECO:0000256" key="5">
    <source>
        <dbReference type="ARBA" id="ARBA00023136"/>
    </source>
</evidence>